<proteinExistence type="predicted"/>
<dbReference type="VEuPathDB" id="HostDB:ENSRNOG00000001566"/>
<reference evidence="4" key="1">
    <citation type="submission" date="2024-01" db="EMBL/GenBank/DDBJ databases">
        <title>GRCr8: a new rat reference genome assembly contstructed from accurate long reads and long range scaffolding.</title>
        <authorList>
            <person name="Doris P.A."/>
            <person name="Kalbfleisch T."/>
            <person name="Li K."/>
            <person name="Howe K."/>
            <person name="Wood J."/>
        </authorList>
    </citation>
    <scope>NUCLEOTIDE SEQUENCE [LARGE SCALE GENOMIC DNA]</scope>
    <source>
        <strain evidence="4">Brown Norway</strain>
    </source>
</reference>
<keyword evidence="2" id="KW-0677">Repeat</keyword>
<dbReference type="InParanoid" id="F1M9U2"/>
<dbReference type="GO" id="GO:0005882">
    <property type="term" value="C:intermediate filament"/>
    <property type="evidence" value="ECO:0007669"/>
    <property type="project" value="UniProtKB-KW"/>
</dbReference>
<gene>
    <name evidence="4 6" type="primary">AABR07033579.1</name>
</gene>
<reference evidence="4" key="3">
    <citation type="submission" date="2025-09" db="UniProtKB">
        <authorList>
            <consortium name="Ensembl"/>
        </authorList>
    </citation>
    <scope>IDENTIFICATION</scope>
    <source>
        <strain evidence="4">Brown Norway</strain>
    </source>
</reference>
<dbReference type="AlphaFoldDB" id="F1M9U2"/>
<comment type="subunit">
    <text evidence="1">Interacts with hair keratins.</text>
</comment>
<organism evidence="4 5">
    <name type="scientific">Rattus norvegicus</name>
    <name type="common">Rat</name>
    <dbReference type="NCBI Taxonomy" id="10116"/>
    <lineage>
        <taxon>Eukaryota</taxon>
        <taxon>Metazoa</taxon>
        <taxon>Chordata</taxon>
        <taxon>Craniata</taxon>
        <taxon>Vertebrata</taxon>
        <taxon>Euteleostomi</taxon>
        <taxon>Mammalia</taxon>
        <taxon>Eutheria</taxon>
        <taxon>Euarchontoglires</taxon>
        <taxon>Glires</taxon>
        <taxon>Rodentia</taxon>
        <taxon>Myomorpha</taxon>
        <taxon>Muroidea</taxon>
        <taxon>Muridae</taxon>
        <taxon>Murinae</taxon>
        <taxon>Rattus</taxon>
    </lineage>
</organism>
<dbReference type="Proteomes" id="UP000002494">
    <property type="component" value="Chromosome 11"/>
</dbReference>
<dbReference type="Ensembl" id="ENSRNOT00000002131.6">
    <property type="protein sequence ID" value="ENSRNOP00000002131.4"/>
    <property type="gene ID" value="ENSRNOG00000001566.6"/>
</dbReference>
<keyword evidence="3" id="KW-0416">Keratin</keyword>
<dbReference type="InterPro" id="IPR021743">
    <property type="entry name" value="KRTAP_type8/19/20/21/22"/>
</dbReference>
<dbReference type="GO" id="GO:0005829">
    <property type="term" value="C:cytosol"/>
    <property type="evidence" value="ECO:0007669"/>
    <property type="project" value="UniProtKB-ARBA"/>
</dbReference>
<protein>
    <submittedName>
        <fullName evidence="4">Uncharacterized protein</fullName>
    </submittedName>
</protein>
<accession>F1M9U2</accession>
<dbReference type="STRING" id="10116.ENSRNOP00000002131"/>
<sequence>MSRISDTMSSYYSNYYGSLVYGLGGFSGLGYSYGSSYGLGGHGDYGYFHPSFYGGYWSSGFY</sequence>
<dbReference type="Pfam" id="PF11759">
    <property type="entry name" value="KRTAP"/>
    <property type="match status" value="1"/>
</dbReference>
<keyword evidence="5" id="KW-1185">Reference proteome</keyword>
<name>F1M9U2_RAT</name>
<evidence type="ECO:0000256" key="1">
    <source>
        <dbReference type="ARBA" id="ARBA00011662"/>
    </source>
</evidence>
<evidence type="ECO:0000313" key="6">
    <source>
        <dbReference type="RGD" id="15003230"/>
    </source>
</evidence>
<dbReference type="HOGENOM" id="CLU_184630_3_0_1"/>
<dbReference type="AGR" id="RGD:15003230"/>
<dbReference type="RGD" id="15003230">
    <property type="gene designation" value="AABR07033579.1"/>
</dbReference>
<evidence type="ECO:0000313" key="5">
    <source>
        <dbReference type="Proteomes" id="UP000002494"/>
    </source>
</evidence>
<reference evidence="4" key="2">
    <citation type="submission" date="2025-08" db="UniProtKB">
        <authorList>
            <consortium name="Ensembl"/>
        </authorList>
    </citation>
    <scope>IDENTIFICATION</scope>
    <source>
        <strain evidence="4">Brown Norway</strain>
    </source>
</reference>
<dbReference type="OMA" id="FYARYWS"/>
<evidence type="ECO:0000256" key="2">
    <source>
        <dbReference type="ARBA" id="ARBA00022737"/>
    </source>
</evidence>
<dbReference type="PaxDb" id="10116-ENSRNOP00000002131"/>
<dbReference type="GeneTree" id="ENSGT01150000288789"/>
<evidence type="ECO:0000313" key="4">
    <source>
        <dbReference type="Ensembl" id="ENSRNOP00000002131.4"/>
    </source>
</evidence>
<evidence type="ECO:0000256" key="3">
    <source>
        <dbReference type="ARBA" id="ARBA00022744"/>
    </source>
</evidence>